<dbReference type="Proteomes" id="UP000724874">
    <property type="component" value="Unassembled WGS sequence"/>
</dbReference>
<dbReference type="Pfam" id="PF00472">
    <property type="entry name" value="RF-1"/>
    <property type="match status" value="1"/>
</dbReference>
<dbReference type="PANTHER" id="PTHR11075:SF54">
    <property type="entry name" value="LARGE RIBOSOMAL SUBUNIT PROTEIN ML62"/>
    <property type="match status" value="1"/>
</dbReference>
<dbReference type="PANTHER" id="PTHR11075">
    <property type="entry name" value="PEPTIDE CHAIN RELEASE FACTOR"/>
    <property type="match status" value="1"/>
</dbReference>
<reference evidence="3" key="1">
    <citation type="submission" date="2020-11" db="EMBL/GenBank/DDBJ databases">
        <authorList>
            <consortium name="DOE Joint Genome Institute"/>
            <person name="Ahrendt S."/>
            <person name="Riley R."/>
            <person name="Andreopoulos W."/>
            <person name="LaButti K."/>
            <person name="Pangilinan J."/>
            <person name="Ruiz-duenas F.J."/>
            <person name="Barrasa J.M."/>
            <person name="Sanchez-Garcia M."/>
            <person name="Camarero S."/>
            <person name="Miyauchi S."/>
            <person name="Serrano A."/>
            <person name="Linde D."/>
            <person name="Babiker R."/>
            <person name="Drula E."/>
            <person name="Ayuso-Fernandez I."/>
            <person name="Pacheco R."/>
            <person name="Padilla G."/>
            <person name="Ferreira P."/>
            <person name="Barriuso J."/>
            <person name="Kellner H."/>
            <person name="Castanera R."/>
            <person name="Alfaro M."/>
            <person name="Ramirez L."/>
            <person name="Pisabarro A.G."/>
            <person name="Kuo A."/>
            <person name="Tritt A."/>
            <person name="Lipzen A."/>
            <person name="He G."/>
            <person name="Yan M."/>
            <person name="Ng V."/>
            <person name="Cullen D."/>
            <person name="Martin F."/>
            <person name="Rosso M.-N."/>
            <person name="Henrissat B."/>
            <person name="Hibbett D."/>
            <person name="Martinez A.T."/>
            <person name="Grigoriev I.V."/>
        </authorList>
    </citation>
    <scope>NUCLEOTIDE SEQUENCE</scope>
    <source>
        <strain evidence="3">AH 44721</strain>
    </source>
</reference>
<sequence length="203" mass="22903">MNFQKFYIFSVQFRRLFRPTICRTYAAATSSRGALPKPPLLSQLVTEKDNAEASDWLKQFCLVEKKIPKELVEVSFSRSSGPGGQNVNKVNTKATVRCSVNDTWIPRWAHPALMKNPHYVASTHSILITSTAHRSQSQNIDECLQKLHNLIMFAASSAIKKETSAAQKKKVADFAKADNARRKADKMKRSGIKESRRGRGFDF</sequence>
<gene>
    <name evidence="3" type="ORF">CPB84DRAFT_1773965</name>
</gene>
<evidence type="ECO:0000256" key="1">
    <source>
        <dbReference type="SAM" id="MobiDB-lite"/>
    </source>
</evidence>
<dbReference type="Gene3D" id="3.30.160.20">
    <property type="match status" value="1"/>
</dbReference>
<dbReference type="GO" id="GO:0005762">
    <property type="term" value="C:mitochondrial large ribosomal subunit"/>
    <property type="evidence" value="ECO:0007669"/>
    <property type="project" value="TreeGrafter"/>
</dbReference>
<dbReference type="GO" id="GO:0004045">
    <property type="term" value="F:peptidyl-tRNA hydrolase activity"/>
    <property type="evidence" value="ECO:0007669"/>
    <property type="project" value="TreeGrafter"/>
</dbReference>
<accession>A0A9P5NSP8</accession>
<proteinExistence type="predicted"/>
<name>A0A9P5NSP8_GYMJU</name>
<feature type="region of interest" description="Disordered" evidence="1">
    <location>
        <begin position="177"/>
        <end position="203"/>
    </location>
</feature>
<protein>
    <submittedName>
        <fullName evidence="3">RF-1 domain-containing protein</fullName>
    </submittedName>
</protein>
<dbReference type="AlphaFoldDB" id="A0A9P5NSP8"/>
<dbReference type="SUPFAM" id="SSF110916">
    <property type="entry name" value="Peptidyl-tRNA hydrolase domain-like"/>
    <property type="match status" value="1"/>
</dbReference>
<comment type="caution">
    <text evidence="3">The sequence shown here is derived from an EMBL/GenBank/DDBJ whole genome shotgun (WGS) entry which is preliminary data.</text>
</comment>
<dbReference type="InterPro" id="IPR000352">
    <property type="entry name" value="Pep_chain_release_fac_I"/>
</dbReference>
<keyword evidence="4" id="KW-1185">Reference proteome</keyword>
<dbReference type="EMBL" id="JADNYJ010000029">
    <property type="protein sequence ID" value="KAF8903707.1"/>
    <property type="molecule type" value="Genomic_DNA"/>
</dbReference>
<dbReference type="GO" id="GO:0070126">
    <property type="term" value="P:mitochondrial translational termination"/>
    <property type="evidence" value="ECO:0007669"/>
    <property type="project" value="TreeGrafter"/>
</dbReference>
<evidence type="ECO:0000313" key="4">
    <source>
        <dbReference type="Proteomes" id="UP000724874"/>
    </source>
</evidence>
<evidence type="ECO:0000259" key="2">
    <source>
        <dbReference type="Pfam" id="PF00472"/>
    </source>
</evidence>
<dbReference type="InterPro" id="IPR052104">
    <property type="entry name" value="Mito_Release_Factor_mL62"/>
</dbReference>
<dbReference type="OrthoDB" id="270639at2759"/>
<dbReference type="GO" id="GO:0016150">
    <property type="term" value="F:translation release factor activity, codon nonspecific"/>
    <property type="evidence" value="ECO:0007669"/>
    <property type="project" value="TreeGrafter"/>
</dbReference>
<feature type="domain" description="Prokaryotic-type class I peptide chain release factors" evidence="2">
    <location>
        <begin position="65"/>
        <end position="196"/>
    </location>
</feature>
<evidence type="ECO:0000313" key="3">
    <source>
        <dbReference type="EMBL" id="KAF8903707.1"/>
    </source>
</evidence>
<organism evidence="3 4">
    <name type="scientific">Gymnopilus junonius</name>
    <name type="common">Spectacular rustgill mushroom</name>
    <name type="synonym">Gymnopilus spectabilis subsp. junonius</name>
    <dbReference type="NCBI Taxonomy" id="109634"/>
    <lineage>
        <taxon>Eukaryota</taxon>
        <taxon>Fungi</taxon>
        <taxon>Dikarya</taxon>
        <taxon>Basidiomycota</taxon>
        <taxon>Agaricomycotina</taxon>
        <taxon>Agaricomycetes</taxon>
        <taxon>Agaricomycetidae</taxon>
        <taxon>Agaricales</taxon>
        <taxon>Agaricineae</taxon>
        <taxon>Hymenogastraceae</taxon>
        <taxon>Gymnopilus</taxon>
    </lineage>
</organism>